<accession>A0A7I9XXH4</accession>
<dbReference type="Proteomes" id="UP000465361">
    <property type="component" value="Unassembled WGS sequence"/>
</dbReference>
<evidence type="ECO:0000259" key="1">
    <source>
        <dbReference type="Pfam" id="PF04851"/>
    </source>
</evidence>
<dbReference type="GO" id="GO:0016787">
    <property type="term" value="F:hydrolase activity"/>
    <property type="evidence" value="ECO:0007669"/>
    <property type="project" value="InterPro"/>
</dbReference>
<dbReference type="GO" id="GO:0005829">
    <property type="term" value="C:cytosol"/>
    <property type="evidence" value="ECO:0007669"/>
    <property type="project" value="TreeGrafter"/>
</dbReference>
<dbReference type="PANTHER" id="PTHR47396:SF1">
    <property type="entry name" value="ATP-DEPENDENT HELICASE IRC3-RELATED"/>
    <property type="match status" value="1"/>
</dbReference>
<dbReference type="PANTHER" id="PTHR47396">
    <property type="entry name" value="TYPE I RESTRICTION ENZYME ECOKI R PROTEIN"/>
    <property type="match status" value="1"/>
</dbReference>
<name>A0A7I9XXH4_9MYCO</name>
<dbReference type="InterPro" id="IPR050742">
    <property type="entry name" value="Helicase_Restrict-Modif_Enz"/>
</dbReference>
<dbReference type="GO" id="GO:0003677">
    <property type="term" value="F:DNA binding"/>
    <property type="evidence" value="ECO:0007669"/>
    <property type="project" value="InterPro"/>
</dbReference>
<dbReference type="EMBL" id="BLKW01000002">
    <property type="protein sequence ID" value="GFG74480.1"/>
    <property type="molecule type" value="Genomic_DNA"/>
</dbReference>
<dbReference type="InterPro" id="IPR006935">
    <property type="entry name" value="Helicase/UvrB_N"/>
</dbReference>
<sequence length="262" mass="29956">MVNEIYRLMKSGIAHRVLFLVDRRALAAQTVRAFASFEAEPGLKFDKLYPVYSQRFQQTDFDEGEKFDPTVRPNSLLTNPKLGDAFVYVSTIERMSINLFGCEAGIRFGEVDSGDEDAKKLGIPIHVFDLIVADECHRGYTAKELSAWRDTLDWFDAIKVGLTRLRWCASLHHVHAAGEAPDGLGTRLTDAIHLDCRRYGGGSQQQRNRRLHNGFHRVAARLVHVNHRQQYGGDHQRRREVDHSVAELHVGLQRRRRVDSIR</sequence>
<evidence type="ECO:0000313" key="3">
    <source>
        <dbReference type="Proteomes" id="UP000465361"/>
    </source>
</evidence>
<dbReference type="AlphaFoldDB" id="A0A7I9XXH4"/>
<reference evidence="2 3" key="1">
    <citation type="journal article" date="2019" name="Emerg. Microbes Infect.">
        <title>Comprehensive subspecies identification of 175 nontuberculous mycobacteria species based on 7547 genomic profiles.</title>
        <authorList>
            <person name="Matsumoto Y."/>
            <person name="Kinjo T."/>
            <person name="Motooka D."/>
            <person name="Nabeya D."/>
            <person name="Jung N."/>
            <person name="Uechi K."/>
            <person name="Horii T."/>
            <person name="Iida T."/>
            <person name="Fujita J."/>
            <person name="Nakamura S."/>
        </authorList>
    </citation>
    <scope>NUCLEOTIDE SEQUENCE [LARGE SCALE GENOMIC DNA]</scope>
    <source>
        <strain evidence="2 3">JCM 17322</strain>
    </source>
</reference>
<dbReference type="Gene3D" id="3.40.50.300">
    <property type="entry name" value="P-loop containing nucleotide triphosphate hydrolases"/>
    <property type="match status" value="1"/>
</dbReference>
<comment type="caution">
    <text evidence="2">The sequence shown here is derived from an EMBL/GenBank/DDBJ whole genome shotgun (WGS) entry which is preliminary data.</text>
</comment>
<evidence type="ECO:0000313" key="2">
    <source>
        <dbReference type="EMBL" id="GFG74480.1"/>
    </source>
</evidence>
<dbReference type="SUPFAM" id="SSF52540">
    <property type="entry name" value="P-loop containing nucleoside triphosphate hydrolases"/>
    <property type="match status" value="1"/>
</dbReference>
<dbReference type="Pfam" id="PF04851">
    <property type="entry name" value="ResIII"/>
    <property type="match status" value="1"/>
</dbReference>
<gene>
    <name evidence="2" type="ORF">MBOT_18450</name>
</gene>
<dbReference type="InterPro" id="IPR027417">
    <property type="entry name" value="P-loop_NTPase"/>
</dbReference>
<feature type="domain" description="Helicase/UvrB N-terminal" evidence="1">
    <location>
        <begin position="2"/>
        <end position="163"/>
    </location>
</feature>
<protein>
    <recommendedName>
        <fullName evidence="1">Helicase/UvrB N-terminal domain-containing protein</fullName>
    </recommendedName>
</protein>
<keyword evidence="3" id="KW-1185">Reference proteome</keyword>
<dbReference type="GO" id="GO:0005524">
    <property type="term" value="F:ATP binding"/>
    <property type="evidence" value="ECO:0007669"/>
    <property type="project" value="InterPro"/>
</dbReference>
<organism evidence="2 3">
    <name type="scientific">Mycobacterium botniense</name>
    <dbReference type="NCBI Taxonomy" id="84962"/>
    <lineage>
        <taxon>Bacteria</taxon>
        <taxon>Bacillati</taxon>
        <taxon>Actinomycetota</taxon>
        <taxon>Actinomycetes</taxon>
        <taxon>Mycobacteriales</taxon>
        <taxon>Mycobacteriaceae</taxon>
        <taxon>Mycobacterium</taxon>
    </lineage>
</organism>
<proteinExistence type="predicted"/>